<feature type="chain" id="PRO_5014695237" evidence="1">
    <location>
        <begin position="18"/>
        <end position="153"/>
    </location>
</feature>
<dbReference type="EMBL" id="GGFL01011356">
    <property type="protein sequence ID" value="MBW75534.1"/>
    <property type="molecule type" value="Transcribed_RNA"/>
</dbReference>
<evidence type="ECO:0000313" key="2">
    <source>
        <dbReference type="EMBL" id="MBW75534.1"/>
    </source>
</evidence>
<sequence>MLMHSLLFTLLPPKSFPLDVSMWLLSVSVSSRFSPSLPLFLPPPLPPMLSLQGSGESSLSRAIAASSAAICELNEEQVILPRLEGPVDPILILLTPPPAVPGVVLPFATDMLLLTPGPRIDGFCCCTGPTTVDAIGPTVDGVVVVDPPPFIAL</sequence>
<accession>A0A2M4DD51</accession>
<protein>
    <submittedName>
        <fullName evidence="2">Putative secreted protein</fullName>
    </submittedName>
</protein>
<dbReference type="AlphaFoldDB" id="A0A2M4DD51"/>
<keyword evidence="1" id="KW-0732">Signal</keyword>
<feature type="signal peptide" evidence="1">
    <location>
        <begin position="1"/>
        <end position="17"/>
    </location>
</feature>
<proteinExistence type="predicted"/>
<organism evidence="2">
    <name type="scientific">Anopheles darlingi</name>
    <name type="common">Mosquito</name>
    <dbReference type="NCBI Taxonomy" id="43151"/>
    <lineage>
        <taxon>Eukaryota</taxon>
        <taxon>Metazoa</taxon>
        <taxon>Ecdysozoa</taxon>
        <taxon>Arthropoda</taxon>
        <taxon>Hexapoda</taxon>
        <taxon>Insecta</taxon>
        <taxon>Pterygota</taxon>
        <taxon>Neoptera</taxon>
        <taxon>Endopterygota</taxon>
        <taxon>Diptera</taxon>
        <taxon>Nematocera</taxon>
        <taxon>Culicoidea</taxon>
        <taxon>Culicidae</taxon>
        <taxon>Anophelinae</taxon>
        <taxon>Anopheles</taxon>
    </lineage>
</organism>
<evidence type="ECO:0000256" key="1">
    <source>
        <dbReference type="SAM" id="SignalP"/>
    </source>
</evidence>
<reference evidence="2" key="1">
    <citation type="submission" date="2018-01" db="EMBL/GenBank/DDBJ databases">
        <title>An insight into the sialome of Amazonian anophelines.</title>
        <authorList>
            <person name="Ribeiro J.M."/>
            <person name="Scarpassa V."/>
            <person name="Calvo E."/>
        </authorList>
    </citation>
    <scope>NUCLEOTIDE SEQUENCE</scope>
</reference>
<name>A0A2M4DD51_ANODA</name>